<evidence type="ECO:0008006" key="4">
    <source>
        <dbReference type="Google" id="ProtNLM"/>
    </source>
</evidence>
<dbReference type="Proteomes" id="UP001163828">
    <property type="component" value="Unassembled WGS sequence"/>
</dbReference>
<gene>
    <name evidence="2" type="ORF">F5050DRAFT_1016497</name>
</gene>
<evidence type="ECO:0000313" key="2">
    <source>
        <dbReference type="EMBL" id="KAJ3999321.1"/>
    </source>
</evidence>
<sequence length="88" mass="10017">MLNEIILLCLLMAHYGELLLSTSSLERSYPHSLVDHVTISYSLRTSCFPVHSQPNQGSCFEYRISGQRPQGEIWSIGQSRFSYTGKLH</sequence>
<evidence type="ECO:0000313" key="3">
    <source>
        <dbReference type="Proteomes" id="UP001163828"/>
    </source>
</evidence>
<feature type="signal peptide" evidence="1">
    <location>
        <begin position="1"/>
        <end position="16"/>
    </location>
</feature>
<comment type="caution">
    <text evidence="2">The sequence shown here is derived from an EMBL/GenBank/DDBJ whole genome shotgun (WGS) entry which is preliminary data.</text>
</comment>
<organism evidence="2 3">
    <name type="scientific">Lentinula boryana</name>
    <dbReference type="NCBI Taxonomy" id="40481"/>
    <lineage>
        <taxon>Eukaryota</taxon>
        <taxon>Fungi</taxon>
        <taxon>Dikarya</taxon>
        <taxon>Basidiomycota</taxon>
        <taxon>Agaricomycotina</taxon>
        <taxon>Agaricomycetes</taxon>
        <taxon>Agaricomycetidae</taxon>
        <taxon>Agaricales</taxon>
        <taxon>Marasmiineae</taxon>
        <taxon>Omphalotaceae</taxon>
        <taxon>Lentinula</taxon>
    </lineage>
</organism>
<proteinExistence type="predicted"/>
<feature type="chain" id="PRO_5045242122" description="Secreted protein" evidence="1">
    <location>
        <begin position="17"/>
        <end position="88"/>
    </location>
</feature>
<name>A0ABQ8QL93_9AGAR</name>
<protein>
    <recommendedName>
        <fullName evidence="4">Secreted protein</fullName>
    </recommendedName>
</protein>
<dbReference type="EMBL" id="MU790541">
    <property type="protein sequence ID" value="KAJ3999321.1"/>
    <property type="molecule type" value="Genomic_DNA"/>
</dbReference>
<keyword evidence="3" id="KW-1185">Reference proteome</keyword>
<accession>A0ABQ8QL93</accession>
<reference evidence="2" key="1">
    <citation type="submission" date="2022-08" db="EMBL/GenBank/DDBJ databases">
        <authorList>
            <consortium name="DOE Joint Genome Institute"/>
            <person name="Min B."/>
            <person name="Riley R."/>
            <person name="Sierra-Patev S."/>
            <person name="Naranjo-Ortiz M."/>
            <person name="Looney B."/>
            <person name="Konkel Z."/>
            <person name="Slot J.C."/>
            <person name="Sakamoto Y."/>
            <person name="Steenwyk J.L."/>
            <person name="Rokas A."/>
            <person name="Carro J."/>
            <person name="Camarero S."/>
            <person name="Ferreira P."/>
            <person name="Molpeceres G."/>
            <person name="Ruiz-Duenas F.J."/>
            <person name="Serrano A."/>
            <person name="Henrissat B."/>
            <person name="Drula E."/>
            <person name="Hughes K.W."/>
            <person name="Mata J.L."/>
            <person name="Ishikawa N.K."/>
            <person name="Vargas-Isla R."/>
            <person name="Ushijima S."/>
            <person name="Smith C.A."/>
            <person name="Ahrendt S."/>
            <person name="Andreopoulos W."/>
            <person name="He G."/>
            <person name="Labutti K."/>
            <person name="Lipzen A."/>
            <person name="Ng V."/>
            <person name="Sandor L."/>
            <person name="Barry K."/>
            <person name="Martinez A.T."/>
            <person name="Xiao Y."/>
            <person name="Gibbons J.G."/>
            <person name="Terashima K."/>
            <person name="Hibbett D.S."/>
            <person name="Grigoriev I.V."/>
        </authorList>
    </citation>
    <scope>NUCLEOTIDE SEQUENCE</scope>
    <source>
        <strain evidence="2">TFB10827</strain>
    </source>
</reference>
<evidence type="ECO:0000256" key="1">
    <source>
        <dbReference type="SAM" id="SignalP"/>
    </source>
</evidence>
<keyword evidence="1" id="KW-0732">Signal</keyword>